<dbReference type="Pfam" id="PF13699">
    <property type="entry name" value="eCIS_core"/>
    <property type="match status" value="1"/>
</dbReference>
<dbReference type="RefSeq" id="WP_221275996.1">
    <property type="nucleotide sequence ID" value="NZ_JACHCA010000004.1"/>
</dbReference>
<accession>A0A841JAN6</accession>
<evidence type="ECO:0000259" key="2">
    <source>
        <dbReference type="Pfam" id="PF13699"/>
    </source>
</evidence>
<dbReference type="InterPro" id="IPR025295">
    <property type="entry name" value="eCIS_core_dom"/>
</dbReference>
<name>A0A841JAN6_9SPHI</name>
<dbReference type="Proteomes" id="UP000548326">
    <property type="component" value="Unassembled WGS sequence"/>
</dbReference>
<sequence length="696" mass="74166">MLATKQSQAENTVKAQNNKPFFPSLLVQPKLQVNEPGDRYEQEADAMADQVMRMSISSSNESSFFKPAPPVIQRKCQHCEEEEKLHRKESTTAETSGSHELDNYIGSLGSSGQALPESSRQFFEPRFGHDFSNVRIHTGSVAAKSAQSINALAYTTGNNIVFNSGQYSTESDSGKRLMAHELTHVVQQGGSIENPSNLSLKRNTQNNSSEPLKTLTNSSAMVSRADTQAVGVTMNLGHSARTGVEFWPTNLVDTHVGPVTVQGGLLGSSANQLSAIIGENINLHTLAVQLLPLWITATPFTPPGAAAPLPLDIITVDELAKGLMVYNQYYFPVQTMANWRSGFRLPLPILIDAATGIGTLHPLQIRQLATAFDPAWLPLLNQRASGITAPAAATVQADVTAFLAQETTSMTRGIHLGARSLTNAVAELPFVRETFHQLGVASFDVALEFMNSLVNPQIAILESQMDGASILNEIMMALSHAPAAITPAQQASLDRANIMFGNIVAVAPVTAPTAARSRPEKTVTIDTVKLDGSNRTPATDVASANAILAQCNVRLVYGVDAVATNAETMAWMGGNTDLHVSPNCGPRSVEERSMYNGATARFGLGSRIRAFYPATMSGSGAAGYSLPPFCATGLGTPFLNMIVLTNLTTAEDLAHEVGHILTNSGAHPAATVMSATNARTVLTLGDAQCTNIYNNA</sequence>
<organism evidence="3 4">
    <name type="scientific">Mucilaginibacter lappiensis</name>
    <dbReference type="NCBI Taxonomy" id="354630"/>
    <lineage>
        <taxon>Bacteria</taxon>
        <taxon>Pseudomonadati</taxon>
        <taxon>Bacteroidota</taxon>
        <taxon>Sphingobacteriia</taxon>
        <taxon>Sphingobacteriales</taxon>
        <taxon>Sphingobacteriaceae</taxon>
        <taxon>Mucilaginibacter</taxon>
    </lineage>
</organism>
<feature type="domain" description="eCIS core" evidence="2">
    <location>
        <begin position="115"/>
        <end position="190"/>
    </location>
</feature>
<evidence type="ECO:0000256" key="1">
    <source>
        <dbReference type="SAM" id="MobiDB-lite"/>
    </source>
</evidence>
<dbReference type="EMBL" id="JACHCA010000004">
    <property type="protein sequence ID" value="MBB6127734.1"/>
    <property type="molecule type" value="Genomic_DNA"/>
</dbReference>
<comment type="caution">
    <text evidence="3">The sequence shown here is derived from an EMBL/GenBank/DDBJ whole genome shotgun (WGS) entry which is preliminary data.</text>
</comment>
<feature type="region of interest" description="Disordered" evidence="1">
    <location>
        <begin position="80"/>
        <end position="101"/>
    </location>
</feature>
<proteinExistence type="predicted"/>
<gene>
    <name evidence="3" type="ORF">HDF22_001842</name>
</gene>
<evidence type="ECO:0000313" key="4">
    <source>
        <dbReference type="Proteomes" id="UP000548326"/>
    </source>
</evidence>
<evidence type="ECO:0000313" key="3">
    <source>
        <dbReference type="EMBL" id="MBB6127734.1"/>
    </source>
</evidence>
<feature type="region of interest" description="Disordered" evidence="1">
    <location>
        <begin position="190"/>
        <end position="212"/>
    </location>
</feature>
<protein>
    <recommendedName>
        <fullName evidence="2">eCIS core domain-containing protein</fullName>
    </recommendedName>
</protein>
<dbReference type="AlphaFoldDB" id="A0A841JAN6"/>
<reference evidence="3 4" key="1">
    <citation type="submission" date="2020-08" db="EMBL/GenBank/DDBJ databases">
        <title>Genomic Encyclopedia of Type Strains, Phase IV (KMG-V): Genome sequencing to study the core and pangenomes of soil and plant-associated prokaryotes.</title>
        <authorList>
            <person name="Whitman W."/>
        </authorList>
    </citation>
    <scope>NUCLEOTIDE SEQUENCE [LARGE SCALE GENOMIC DNA]</scope>
    <source>
        <strain evidence="3 4">MP601</strain>
    </source>
</reference>